<evidence type="ECO:0000256" key="4">
    <source>
        <dbReference type="ARBA" id="ARBA00022691"/>
    </source>
</evidence>
<comment type="caution">
    <text evidence="8">The sequence shown here is derived from an EMBL/GenBank/DDBJ whole genome shotgun (WGS) entry which is preliminary data.</text>
</comment>
<dbReference type="InterPro" id="IPR029063">
    <property type="entry name" value="SAM-dependent_MTases_sf"/>
</dbReference>
<evidence type="ECO:0000259" key="7">
    <source>
        <dbReference type="Pfam" id="PF22654"/>
    </source>
</evidence>
<feature type="domain" description="Type II methyltransferase M.TaqI-like" evidence="6">
    <location>
        <begin position="275"/>
        <end position="458"/>
    </location>
</feature>
<organism evidence="8 9">
    <name type="scientific">Candidatus Accumulibacter affinis</name>
    <dbReference type="NCBI Taxonomy" id="2954384"/>
    <lineage>
        <taxon>Bacteria</taxon>
        <taxon>Pseudomonadati</taxon>
        <taxon>Pseudomonadota</taxon>
        <taxon>Betaproteobacteria</taxon>
        <taxon>Candidatus Accumulibacter</taxon>
    </lineage>
</organism>
<reference evidence="8 9" key="1">
    <citation type="submission" date="2020-10" db="EMBL/GenBank/DDBJ databases">
        <title>Connecting structure to function with the recovery of over 1000 high-quality activated sludge metagenome-assembled genomes encoding full-length rRNA genes using long-read sequencing.</title>
        <authorList>
            <person name="Singleton C.M."/>
            <person name="Petriglieri F."/>
            <person name="Kristensen J.M."/>
            <person name="Kirkegaard R.H."/>
            <person name="Michaelsen T.Y."/>
            <person name="Andersen M.H."/>
            <person name="Karst S.M."/>
            <person name="Dueholm M.S."/>
            <person name="Nielsen P.H."/>
            <person name="Albertsen M."/>
        </authorList>
    </citation>
    <scope>NUCLEOTIDE SEQUENCE [LARGE SCALE GENOMIC DNA]</scope>
    <source>
        <strain evidence="8">Fred_18-Q3-R57-64_BAT3C.720</strain>
    </source>
</reference>
<name>A0A935TDF6_9PROT</name>
<dbReference type="InterPro" id="IPR054277">
    <property type="entry name" value="DUF7008"/>
</dbReference>
<evidence type="ECO:0000313" key="9">
    <source>
        <dbReference type="Proteomes" id="UP000706151"/>
    </source>
</evidence>
<dbReference type="GO" id="GO:0003676">
    <property type="term" value="F:nucleic acid binding"/>
    <property type="evidence" value="ECO:0007669"/>
    <property type="project" value="InterPro"/>
</dbReference>
<dbReference type="Pfam" id="PF22654">
    <property type="entry name" value="DUF7008"/>
    <property type="match status" value="1"/>
</dbReference>
<dbReference type="InterPro" id="IPR002052">
    <property type="entry name" value="DNA_methylase_N6_adenine_CS"/>
</dbReference>
<evidence type="ECO:0000259" key="6">
    <source>
        <dbReference type="Pfam" id="PF07669"/>
    </source>
</evidence>
<gene>
    <name evidence="8" type="primary">pglX</name>
    <name evidence="8" type="ORF">IPK02_16345</name>
</gene>
<dbReference type="NCBIfam" id="NF033451">
    <property type="entry name" value="BREX_2_MTaseX"/>
    <property type="match status" value="1"/>
</dbReference>
<evidence type="ECO:0000256" key="2">
    <source>
        <dbReference type="ARBA" id="ARBA00022603"/>
    </source>
</evidence>
<dbReference type="GO" id="GO:0006304">
    <property type="term" value="P:DNA modification"/>
    <property type="evidence" value="ECO:0007669"/>
    <property type="project" value="InterPro"/>
</dbReference>
<dbReference type="EMBL" id="JADJOT010000010">
    <property type="protein sequence ID" value="MBK7955383.1"/>
    <property type="molecule type" value="Genomic_DNA"/>
</dbReference>
<dbReference type="InterPro" id="IPR050953">
    <property type="entry name" value="N4_N6_ade-DNA_methylase"/>
</dbReference>
<dbReference type="GO" id="GO:0009007">
    <property type="term" value="F:site-specific DNA-methyltransferase (adenine-specific) activity"/>
    <property type="evidence" value="ECO:0007669"/>
    <property type="project" value="UniProtKB-EC"/>
</dbReference>
<proteinExistence type="predicted"/>
<dbReference type="SUPFAM" id="SSF53335">
    <property type="entry name" value="S-adenosyl-L-methionine-dependent methyltransferases"/>
    <property type="match status" value="1"/>
</dbReference>
<protein>
    <recommendedName>
        <fullName evidence="1">site-specific DNA-methyltransferase (adenine-specific)</fullName>
        <ecNumber evidence="1">2.1.1.72</ecNumber>
    </recommendedName>
</protein>
<dbReference type="Gene3D" id="3.40.50.150">
    <property type="entry name" value="Vaccinia Virus protein VP39"/>
    <property type="match status" value="1"/>
</dbReference>
<keyword evidence="2" id="KW-0489">Methyltransferase</keyword>
<sequence>MINAPQLLVDLKRRLTLLDDDLRQRIDEVGELKASLQSEWQAARDAERTAETFESWADQSITQAGVHWLLSCVFLRFIEDNTLVDRPWIGGTPDSGRLNLARDRHEAYFRAHPLESDREYLLDCFSEAGKLPGLHTFFDSAHNPVFRLGISGDAAMALRSFWQQQDPNTGALLHDFTDATWNTRFLGDLYQDLSEATRKRYALLQTPEFVEEFILDRTLTPAIREFGFREVRMIDATCGSGHFLLGGFQRLVDEWSRAEPSRNRRDVAQKALEAVAGVDLNPFAVAISRFRLLVAALQVSDVHRLSDAPDFQVSVAIGDSLLHGKRFGLKATEEMFTPDEYSRDSGLIHAYASEDLPEVQRILGRQYHVVVGNPPYIVVKDAALNAAYRRQYASCHMKYSLGAPFTERFFELALTGGGGQGAGFVGLITANSFMKREFGSKLIEQVLPRLDLSHVIDTSGAYIPGHGTPTVILFGRHRAPVGKTVRTVMGIKGEPGIPDDPTIGLAWSAITGQIDHAGSVSEFVSVTETDRSAFNNHPWSIGGGGASVVKNEIEAASNSTIRDFASEMGVFGMTNADEVMLSPRAAFKRKSIEPNYSRPLVVGDLVRDWSVTPSDEALFPYLEGQVVKIEEVPRCAAWMWPCRTVLGNRATFGKSTYFEEGRPWWAWHQVALRRISTPLTITFPFISTHNHFVLDRGGKVFNRTAPVIKLDASADEAVYLGLIGLLNSSAGCFWLKQECFTKDGRGELWEQRKEFNSSNIAAFPLCHDHSVDLAARLDELSRQIASYLPTHLLTTELIQPLPNLASLNKAKAKAEQLRCLMIATQEELDWRCYLLYDLLPVGSYDTVFEHANPPEVALGERAFEITLARRMADGTEQTTWFARHGSTPITEIPSHWPEDYRQVVQRRIDLIASDRYIALIERPEYKRRWNSPQWETLEQAALRDWLLARLESPRYWTTSADQSPQLTSTSRLADAAQKDADFMQIAALYAGQADFDPSQLVAELVVSEAVPFLPVLRYSETGLRKRAQWEATWALQRREDAGEDLTTSIGKIPVPPKYQSKDFLKTDVWRLRGGLDVPKERWVSYPGCERGADGSLVIAWAGWNHLQQATALAGFYLDMKDNEGWPPERLQPLLAGLLELVPWLEQWHNEIDPIYGERMGHYYKGFVAEEARSLGFTLDDLRGWKPAVNSVKRAKRTKT</sequence>
<keyword evidence="4" id="KW-0949">S-adenosyl-L-methionine</keyword>
<accession>A0A935TDF6</accession>
<evidence type="ECO:0000256" key="5">
    <source>
        <dbReference type="ARBA" id="ARBA00047942"/>
    </source>
</evidence>
<dbReference type="Pfam" id="PF07669">
    <property type="entry name" value="Eco57I"/>
    <property type="match status" value="1"/>
</dbReference>
<dbReference type="EC" id="2.1.1.72" evidence="1"/>
<dbReference type="InterPro" id="IPR011639">
    <property type="entry name" value="MethylTrfase_TaqI-like_dom"/>
</dbReference>
<dbReference type="PANTHER" id="PTHR33841:SF1">
    <property type="entry name" value="DNA METHYLTRANSFERASE A"/>
    <property type="match status" value="1"/>
</dbReference>
<evidence type="ECO:0000313" key="8">
    <source>
        <dbReference type="EMBL" id="MBK7955383.1"/>
    </source>
</evidence>
<dbReference type="PANTHER" id="PTHR33841">
    <property type="entry name" value="DNA METHYLTRANSFERASE YEEA-RELATED"/>
    <property type="match status" value="1"/>
</dbReference>
<comment type="catalytic activity">
    <reaction evidence="5">
        <text>a 2'-deoxyadenosine in DNA + S-adenosyl-L-methionine = an N(6)-methyl-2'-deoxyadenosine in DNA + S-adenosyl-L-homocysteine + H(+)</text>
        <dbReference type="Rhea" id="RHEA:15197"/>
        <dbReference type="Rhea" id="RHEA-COMP:12418"/>
        <dbReference type="Rhea" id="RHEA-COMP:12419"/>
        <dbReference type="ChEBI" id="CHEBI:15378"/>
        <dbReference type="ChEBI" id="CHEBI:57856"/>
        <dbReference type="ChEBI" id="CHEBI:59789"/>
        <dbReference type="ChEBI" id="CHEBI:90615"/>
        <dbReference type="ChEBI" id="CHEBI:90616"/>
        <dbReference type="EC" id="2.1.1.72"/>
    </reaction>
</comment>
<dbReference type="PROSITE" id="PS00092">
    <property type="entry name" value="N6_MTASE"/>
    <property type="match status" value="1"/>
</dbReference>
<dbReference type="GO" id="GO:0032259">
    <property type="term" value="P:methylation"/>
    <property type="evidence" value="ECO:0007669"/>
    <property type="project" value="UniProtKB-KW"/>
</dbReference>
<dbReference type="Proteomes" id="UP000706151">
    <property type="component" value="Unassembled WGS sequence"/>
</dbReference>
<feature type="domain" description="DUF7008" evidence="7">
    <location>
        <begin position="821"/>
        <end position="1192"/>
    </location>
</feature>
<evidence type="ECO:0000256" key="1">
    <source>
        <dbReference type="ARBA" id="ARBA00011900"/>
    </source>
</evidence>
<evidence type="ECO:0000256" key="3">
    <source>
        <dbReference type="ARBA" id="ARBA00022679"/>
    </source>
</evidence>
<keyword evidence="3" id="KW-0808">Transferase</keyword>
<dbReference type="AlphaFoldDB" id="A0A935TDF6"/>